<evidence type="ECO:0000256" key="2">
    <source>
        <dbReference type="ARBA" id="ARBA00022980"/>
    </source>
</evidence>
<dbReference type="Gene3D" id="3.30.420.80">
    <property type="entry name" value="Ribosomal protein S11"/>
    <property type="match status" value="1"/>
</dbReference>
<feature type="non-terminal residue" evidence="4">
    <location>
        <position position="123"/>
    </location>
</feature>
<dbReference type="GO" id="GO:0005840">
    <property type="term" value="C:ribosome"/>
    <property type="evidence" value="ECO:0007669"/>
    <property type="project" value="UniProtKB-KW"/>
</dbReference>
<feature type="non-terminal residue" evidence="4">
    <location>
        <position position="1"/>
    </location>
</feature>
<gene>
    <name evidence="4" type="ORF">EJ08DRAFT_572498</name>
</gene>
<dbReference type="HAMAP" id="MF_01310">
    <property type="entry name" value="Ribosomal_uS11"/>
    <property type="match status" value="1"/>
</dbReference>
<accession>A0A9P4TUK9</accession>
<dbReference type="Proteomes" id="UP000800235">
    <property type="component" value="Unassembled WGS sequence"/>
</dbReference>
<keyword evidence="5" id="KW-1185">Reference proteome</keyword>
<organism evidence="4 5">
    <name type="scientific">Tothia fuscella</name>
    <dbReference type="NCBI Taxonomy" id="1048955"/>
    <lineage>
        <taxon>Eukaryota</taxon>
        <taxon>Fungi</taxon>
        <taxon>Dikarya</taxon>
        <taxon>Ascomycota</taxon>
        <taxon>Pezizomycotina</taxon>
        <taxon>Dothideomycetes</taxon>
        <taxon>Pleosporomycetidae</taxon>
        <taxon>Venturiales</taxon>
        <taxon>Cylindrosympodiaceae</taxon>
        <taxon>Tothia</taxon>
    </lineage>
</organism>
<dbReference type="InterPro" id="IPR036967">
    <property type="entry name" value="Ribosomal_uS11_sf"/>
</dbReference>
<dbReference type="AlphaFoldDB" id="A0A9P4TUK9"/>
<name>A0A9P4TUK9_9PEZI</name>
<dbReference type="OrthoDB" id="1654884at2759"/>
<dbReference type="EMBL" id="MU007091">
    <property type="protein sequence ID" value="KAF2422361.1"/>
    <property type="molecule type" value="Genomic_DNA"/>
</dbReference>
<protein>
    <submittedName>
        <fullName evidence="4">Translational machinery component</fullName>
    </submittedName>
</protein>
<proteinExistence type="inferred from homology"/>
<comment type="caution">
    <text evidence="4">The sequence shown here is derived from an EMBL/GenBank/DDBJ whole genome shotgun (WGS) entry which is preliminary data.</text>
</comment>
<evidence type="ECO:0000256" key="3">
    <source>
        <dbReference type="ARBA" id="ARBA00023274"/>
    </source>
</evidence>
<evidence type="ECO:0000313" key="4">
    <source>
        <dbReference type="EMBL" id="KAF2422361.1"/>
    </source>
</evidence>
<keyword evidence="2" id="KW-0689">Ribosomal protein</keyword>
<dbReference type="GO" id="GO:0003735">
    <property type="term" value="F:structural constituent of ribosome"/>
    <property type="evidence" value="ECO:0007669"/>
    <property type="project" value="InterPro"/>
</dbReference>
<dbReference type="Pfam" id="PF00411">
    <property type="entry name" value="Ribosomal_S11"/>
    <property type="match status" value="1"/>
</dbReference>
<dbReference type="PIRSF" id="PIRSF002131">
    <property type="entry name" value="Ribosomal_S11"/>
    <property type="match status" value="1"/>
</dbReference>
<dbReference type="GO" id="GO:1990904">
    <property type="term" value="C:ribonucleoprotein complex"/>
    <property type="evidence" value="ECO:0007669"/>
    <property type="project" value="UniProtKB-KW"/>
</dbReference>
<reference evidence="4" key="1">
    <citation type="journal article" date="2020" name="Stud. Mycol.">
        <title>101 Dothideomycetes genomes: a test case for predicting lifestyles and emergence of pathogens.</title>
        <authorList>
            <person name="Haridas S."/>
            <person name="Albert R."/>
            <person name="Binder M."/>
            <person name="Bloem J."/>
            <person name="Labutti K."/>
            <person name="Salamov A."/>
            <person name="Andreopoulos B."/>
            <person name="Baker S."/>
            <person name="Barry K."/>
            <person name="Bills G."/>
            <person name="Bluhm B."/>
            <person name="Cannon C."/>
            <person name="Castanera R."/>
            <person name="Culley D."/>
            <person name="Daum C."/>
            <person name="Ezra D."/>
            <person name="Gonzalez J."/>
            <person name="Henrissat B."/>
            <person name="Kuo A."/>
            <person name="Liang C."/>
            <person name="Lipzen A."/>
            <person name="Lutzoni F."/>
            <person name="Magnuson J."/>
            <person name="Mondo S."/>
            <person name="Nolan M."/>
            <person name="Ohm R."/>
            <person name="Pangilinan J."/>
            <person name="Park H.-J."/>
            <person name="Ramirez L."/>
            <person name="Alfaro M."/>
            <person name="Sun H."/>
            <person name="Tritt A."/>
            <person name="Yoshinaga Y."/>
            <person name="Zwiers L.-H."/>
            <person name="Turgeon B."/>
            <person name="Goodwin S."/>
            <person name="Spatafora J."/>
            <person name="Crous P."/>
            <person name="Grigoriev I."/>
        </authorList>
    </citation>
    <scope>NUCLEOTIDE SEQUENCE</scope>
    <source>
        <strain evidence="4">CBS 130266</strain>
    </source>
</reference>
<dbReference type="SUPFAM" id="SSF53137">
    <property type="entry name" value="Translational machinery components"/>
    <property type="match status" value="1"/>
</dbReference>
<comment type="similarity">
    <text evidence="1">Belongs to the universal ribosomal protein uS11 family.</text>
</comment>
<evidence type="ECO:0000313" key="5">
    <source>
        <dbReference type="Proteomes" id="UP000800235"/>
    </source>
</evidence>
<evidence type="ECO:0000256" key="1">
    <source>
        <dbReference type="ARBA" id="ARBA00006194"/>
    </source>
</evidence>
<dbReference type="GO" id="GO:0006412">
    <property type="term" value="P:translation"/>
    <property type="evidence" value="ECO:0007669"/>
    <property type="project" value="InterPro"/>
</dbReference>
<keyword evidence="3" id="KW-0687">Ribonucleoprotein</keyword>
<sequence>EPHHFHIYTTKHNTHICLTRPNREPILSFSSGNIGFRKAQRGSYDAGFQLTAYVMKMIQDRGLLSPIGTLEVVIRGFGKGREAVVKALLGNEGRLLRGKVVKISDATRLKFGGTRSPNPRRLG</sequence>
<dbReference type="InterPro" id="IPR001971">
    <property type="entry name" value="Ribosomal_uS11"/>
</dbReference>
<dbReference type="PANTHER" id="PTHR11759">
    <property type="entry name" value="40S RIBOSOMAL PROTEIN S14/30S RIBOSOMAL PROTEIN S11"/>
    <property type="match status" value="1"/>
</dbReference>